<dbReference type="Gene3D" id="3.40.50.300">
    <property type="entry name" value="P-loop containing nucleotide triphosphate hydrolases"/>
    <property type="match status" value="1"/>
</dbReference>
<dbReference type="FunCoup" id="L8YDG0">
    <property type="interactions" value="233"/>
</dbReference>
<dbReference type="GO" id="GO:0005524">
    <property type="term" value="F:ATP binding"/>
    <property type="evidence" value="ECO:0007669"/>
    <property type="project" value="UniProtKB-KW"/>
</dbReference>
<keyword evidence="5" id="KW-0067">ATP-binding</keyword>
<dbReference type="eggNOG" id="KOG2170">
    <property type="taxonomic scope" value="Eukaryota"/>
</dbReference>
<feature type="region of interest" description="Disordered" evidence="10">
    <location>
        <begin position="1"/>
        <end position="23"/>
    </location>
</feature>
<evidence type="ECO:0000313" key="13">
    <source>
        <dbReference type="Proteomes" id="UP000011518"/>
    </source>
</evidence>
<evidence type="ECO:0000256" key="6">
    <source>
        <dbReference type="ARBA" id="ARBA00022989"/>
    </source>
</evidence>
<evidence type="ECO:0000256" key="5">
    <source>
        <dbReference type="ARBA" id="ARBA00022840"/>
    </source>
</evidence>
<evidence type="ECO:0000256" key="2">
    <source>
        <dbReference type="ARBA" id="ARBA00006235"/>
    </source>
</evidence>
<keyword evidence="3" id="KW-0812">Transmembrane</keyword>
<dbReference type="FunFam" id="3.40.50.300:FF:001429">
    <property type="entry name" value="Torsin family protein C9orf167-like"/>
    <property type="match status" value="1"/>
</dbReference>
<comment type="similarity">
    <text evidence="2">Belongs to the ClpA/ClpB family. Torsin subfamily.</text>
</comment>
<accession>L8YDG0</accession>
<dbReference type="InterPro" id="IPR010448">
    <property type="entry name" value="Torsin"/>
</dbReference>
<evidence type="ECO:0000256" key="10">
    <source>
        <dbReference type="SAM" id="MobiDB-lite"/>
    </source>
</evidence>
<evidence type="ECO:0000256" key="3">
    <source>
        <dbReference type="ARBA" id="ARBA00022692"/>
    </source>
</evidence>
<evidence type="ECO:0000259" key="11">
    <source>
        <dbReference type="SMART" id="SM00382"/>
    </source>
</evidence>
<dbReference type="GO" id="GO:0005635">
    <property type="term" value="C:nuclear envelope"/>
    <property type="evidence" value="ECO:0007669"/>
    <property type="project" value="TreeGrafter"/>
</dbReference>
<reference evidence="13" key="2">
    <citation type="journal article" date="2013" name="Nat. Commun.">
        <title>Genome of the Chinese tree shrew.</title>
        <authorList>
            <person name="Fan Y."/>
            <person name="Huang Z.Y."/>
            <person name="Cao C.C."/>
            <person name="Chen C.S."/>
            <person name="Chen Y.X."/>
            <person name="Fan D.D."/>
            <person name="He J."/>
            <person name="Hou H.L."/>
            <person name="Hu L."/>
            <person name="Hu X.T."/>
            <person name="Jiang X.T."/>
            <person name="Lai R."/>
            <person name="Lang Y.S."/>
            <person name="Liang B."/>
            <person name="Liao S.G."/>
            <person name="Mu D."/>
            <person name="Ma Y.Y."/>
            <person name="Niu Y.Y."/>
            <person name="Sun X.Q."/>
            <person name="Xia J.Q."/>
            <person name="Xiao J."/>
            <person name="Xiong Z.Q."/>
            <person name="Xu L."/>
            <person name="Yang L."/>
            <person name="Zhang Y."/>
            <person name="Zhao W."/>
            <person name="Zhao X.D."/>
            <person name="Zheng Y.T."/>
            <person name="Zhou J.M."/>
            <person name="Zhu Y.B."/>
            <person name="Zhang G.J."/>
            <person name="Wang J."/>
            <person name="Yao Y.G."/>
        </authorList>
    </citation>
    <scope>NUCLEOTIDE SEQUENCE [LARGE SCALE GENOMIC DNA]</scope>
</reference>
<dbReference type="GO" id="GO:0016020">
    <property type="term" value="C:membrane"/>
    <property type="evidence" value="ECO:0007669"/>
    <property type="project" value="UniProtKB-SubCell"/>
</dbReference>
<evidence type="ECO:0000256" key="9">
    <source>
        <dbReference type="ARBA" id="ARBA00082058"/>
    </source>
</evidence>
<dbReference type="SUPFAM" id="SSF52540">
    <property type="entry name" value="P-loop containing nucleoside triphosphate hydrolases"/>
    <property type="match status" value="1"/>
</dbReference>
<feature type="domain" description="AAA+ ATPase" evidence="11">
    <location>
        <begin position="190"/>
        <end position="323"/>
    </location>
</feature>
<dbReference type="InterPro" id="IPR003593">
    <property type="entry name" value="AAA+_ATPase"/>
</dbReference>
<dbReference type="Pfam" id="PF06309">
    <property type="entry name" value="Torsin"/>
    <property type="match status" value="1"/>
</dbReference>
<dbReference type="KEGG" id="tup:102475876"/>
<gene>
    <name evidence="12" type="ORF">TREES_T100011187</name>
</gene>
<keyword evidence="13" id="KW-1185">Reference proteome</keyword>
<reference evidence="13" key="1">
    <citation type="submission" date="2012-07" db="EMBL/GenBank/DDBJ databases">
        <title>Genome of the Chinese tree shrew, a rising model animal genetically related to primates.</title>
        <authorList>
            <person name="Zhang G."/>
            <person name="Fan Y."/>
            <person name="Yao Y."/>
            <person name="Huang Z."/>
        </authorList>
    </citation>
    <scope>NUCLEOTIDE SEQUENCE [LARGE SCALE GENOMIC DNA]</scope>
</reference>
<keyword evidence="6" id="KW-1133">Transmembrane helix</keyword>
<protein>
    <recommendedName>
        <fullName evidence="8">Torsin-4A</fullName>
    </recommendedName>
    <alternativeName>
        <fullName evidence="9">Torsin family 4 member A</fullName>
    </alternativeName>
</protein>
<proteinExistence type="inferred from homology"/>
<organism evidence="12 13">
    <name type="scientific">Tupaia chinensis</name>
    <name type="common">Chinese tree shrew</name>
    <name type="synonym">Tupaia belangeri chinensis</name>
    <dbReference type="NCBI Taxonomy" id="246437"/>
    <lineage>
        <taxon>Eukaryota</taxon>
        <taxon>Metazoa</taxon>
        <taxon>Chordata</taxon>
        <taxon>Craniata</taxon>
        <taxon>Vertebrata</taxon>
        <taxon>Euteleostomi</taxon>
        <taxon>Mammalia</taxon>
        <taxon>Eutheria</taxon>
        <taxon>Euarchontoglires</taxon>
        <taxon>Scandentia</taxon>
        <taxon>Tupaiidae</taxon>
        <taxon>Tupaia</taxon>
    </lineage>
</organism>
<evidence type="ECO:0000256" key="8">
    <source>
        <dbReference type="ARBA" id="ARBA00067185"/>
    </source>
</evidence>
<dbReference type="Proteomes" id="UP000011518">
    <property type="component" value="Unassembled WGS sequence"/>
</dbReference>
<dbReference type="CDD" id="cd00009">
    <property type="entry name" value="AAA"/>
    <property type="match status" value="1"/>
</dbReference>
<feature type="region of interest" description="Disordered" evidence="10">
    <location>
        <begin position="51"/>
        <end position="78"/>
    </location>
</feature>
<dbReference type="PANTHER" id="PTHR10760">
    <property type="entry name" value="TORSIN"/>
    <property type="match status" value="1"/>
</dbReference>
<evidence type="ECO:0000313" key="12">
    <source>
        <dbReference type="EMBL" id="ELV13114.1"/>
    </source>
</evidence>
<dbReference type="PANTHER" id="PTHR10760:SF1">
    <property type="entry name" value="TORSIN-4A"/>
    <property type="match status" value="1"/>
</dbReference>
<evidence type="ECO:0000256" key="7">
    <source>
        <dbReference type="ARBA" id="ARBA00023136"/>
    </source>
</evidence>
<dbReference type="InParanoid" id="L8YDG0"/>
<dbReference type="AlphaFoldDB" id="L8YDG0"/>
<dbReference type="GO" id="GO:0005788">
    <property type="term" value="C:endoplasmic reticulum lumen"/>
    <property type="evidence" value="ECO:0007669"/>
    <property type="project" value="TreeGrafter"/>
</dbReference>
<comment type="subcellular location">
    <subcellularLocation>
        <location evidence="1">Membrane</location>
        <topology evidence="1">Single-pass membrane protein</topology>
    </subcellularLocation>
</comment>
<dbReference type="SMART" id="SM00382">
    <property type="entry name" value="AAA"/>
    <property type="match status" value="1"/>
</dbReference>
<evidence type="ECO:0000256" key="4">
    <source>
        <dbReference type="ARBA" id="ARBA00022741"/>
    </source>
</evidence>
<keyword evidence="7" id="KW-0472">Membrane</keyword>
<dbReference type="STRING" id="246437.L8YDG0"/>
<dbReference type="OrthoDB" id="9443236at2759"/>
<dbReference type="GO" id="GO:0016887">
    <property type="term" value="F:ATP hydrolysis activity"/>
    <property type="evidence" value="ECO:0007669"/>
    <property type="project" value="InterPro"/>
</dbReference>
<sequence>MDRGHPSPQPSPEPPAATPRASRSCVIAPVRAALRLRRRVRVLRKRRLLLPSAGPDGGAAAPQSGVNSGAPRAGLDQPRFFTFEGPAELSSRAPRKRRRRSRVVLYPEASRKYRPRAERRSRAQHCLLLLAAIVGFQVLNAIENLDDNAQRYDLDGLEKALGRAVFGQPAAVARIVALLRDYLATHVHNRPLLLALHGPSGVGKSHVGRLLARHFRAVLSGGVPVLQYHVRHHCPQPRPAQECREELARRVADVVARAEAEEKTPLVVLDEVELMPLALLDELQGFLQPQRSHHFHNAIYVLLSSNGGAEVTRFVLQNASRALSLRPAGAGEAGATAAQAEEELSATLQVLLARYHPLWQGAAIVPFLLLDKQDVVSCFREEMAGEGFFPEQAQAEHLAEQLSYYRVAGREFAVTGCRQVVAKVNLL</sequence>
<keyword evidence="4" id="KW-0547">Nucleotide-binding</keyword>
<name>L8YDG0_TUPCH</name>
<evidence type="ECO:0000256" key="1">
    <source>
        <dbReference type="ARBA" id="ARBA00004167"/>
    </source>
</evidence>
<feature type="compositionally biased region" description="Low complexity" evidence="10">
    <location>
        <begin position="51"/>
        <end position="62"/>
    </location>
</feature>
<feature type="compositionally biased region" description="Pro residues" evidence="10">
    <location>
        <begin position="7"/>
        <end position="17"/>
    </location>
</feature>
<dbReference type="InterPro" id="IPR027417">
    <property type="entry name" value="P-loop_NTPase"/>
</dbReference>
<dbReference type="EMBL" id="KB362898">
    <property type="protein sequence ID" value="ELV13114.1"/>
    <property type="molecule type" value="Genomic_DNA"/>
</dbReference>